<accession>A0A0M2SL64</accession>
<proteinExistence type="predicted"/>
<reference evidence="2 3" key="1">
    <citation type="submission" date="2015-04" db="EMBL/GenBank/DDBJ databases">
        <title>Taxonomic description and genome sequence of Bacillus campisalis sp. nov., a novel member of the genus Bacillus isolated from solar saltern.</title>
        <authorList>
            <person name="Mathan Kumar R."/>
            <person name="Kaur G."/>
            <person name="Kumar A."/>
            <person name="Singh N.K."/>
            <person name="Kaur N."/>
            <person name="Kumar N."/>
            <person name="Mayilraj S."/>
        </authorList>
    </citation>
    <scope>NUCLEOTIDE SEQUENCE [LARGE SCALE GENOMIC DNA]</scope>
    <source>
        <strain evidence="2 3">SA2-6</strain>
    </source>
</reference>
<comment type="caution">
    <text evidence="2">The sequence shown here is derived from an EMBL/GenBank/DDBJ whole genome shotgun (WGS) entry which is preliminary data.</text>
</comment>
<keyword evidence="1" id="KW-0812">Transmembrane</keyword>
<dbReference type="EMBL" id="LAYY01000100">
    <property type="protein sequence ID" value="KKK33617.1"/>
    <property type="molecule type" value="Genomic_DNA"/>
</dbReference>
<name>A0A0M2SL64_9BACI</name>
<evidence type="ECO:0000313" key="2">
    <source>
        <dbReference type="EMBL" id="KKK33617.1"/>
    </source>
</evidence>
<gene>
    <name evidence="2" type="ORF">WQ57_23680</name>
</gene>
<evidence type="ECO:0000256" key="1">
    <source>
        <dbReference type="SAM" id="Phobius"/>
    </source>
</evidence>
<dbReference type="Proteomes" id="UP000034166">
    <property type="component" value="Unassembled WGS sequence"/>
</dbReference>
<keyword evidence="1" id="KW-1133">Transmembrane helix</keyword>
<organism evidence="2 3">
    <name type="scientific">Mesobacillus campisalis</name>
    <dbReference type="NCBI Taxonomy" id="1408103"/>
    <lineage>
        <taxon>Bacteria</taxon>
        <taxon>Bacillati</taxon>
        <taxon>Bacillota</taxon>
        <taxon>Bacilli</taxon>
        <taxon>Bacillales</taxon>
        <taxon>Bacillaceae</taxon>
        <taxon>Mesobacillus</taxon>
    </lineage>
</organism>
<keyword evidence="3" id="KW-1185">Reference proteome</keyword>
<dbReference type="PATRIC" id="fig|1408103.3.peg.5106"/>
<keyword evidence="1" id="KW-0472">Membrane</keyword>
<feature type="transmembrane region" description="Helical" evidence="1">
    <location>
        <begin position="23"/>
        <end position="40"/>
    </location>
</feature>
<sequence>MEPLRKEDHVPAKPIKEMSQQKLYNVIGGVLLLLWAAAGLTERFGAGHVYPINDKITEFLMFIAGVGVLYFGLTNAYFSGKLSNRALTAVLIALFAVNAILLFFYI</sequence>
<evidence type="ECO:0000313" key="3">
    <source>
        <dbReference type="Proteomes" id="UP000034166"/>
    </source>
</evidence>
<protein>
    <submittedName>
        <fullName evidence="2">Uncharacterized protein</fullName>
    </submittedName>
</protein>
<dbReference type="AlphaFoldDB" id="A0A0M2SL64"/>
<feature type="transmembrane region" description="Helical" evidence="1">
    <location>
        <begin position="60"/>
        <end position="79"/>
    </location>
</feature>
<feature type="transmembrane region" description="Helical" evidence="1">
    <location>
        <begin position="86"/>
        <end position="105"/>
    </location>
</feature>